<dbReference type="KEGG" id="meg:DKB62_12140"/>
<keyword evidence="2" id="KW-0812">Transmembrane</keyword>
<organism evidence="4 5">
    <name type="scientific">Megasphaera stantonii</name>
    <dbReference type="NCBI Taxonomy" id="2144175"/>
    <lineage>
        <taxon>Bacteria</taxon>
        <taxon>Bacillati</taxon>
        <taxon>Bacillota</taxon>
        <taxon>Negativicutes</taxon>
        <taxon>Veillonellales</taxon>
        <taxon>Veillonellaceae</taxon>
        <taxon>Megasphaera</taxon>
    </lineage>
</organism>
<feature type="domain" description="PepSY" evidence="3">
    <location>
        <begin position="135"/>
        <end position="183"/>
    </location>
</feature>
<feature type="compositionally biased region" description="Basic and acidic residues" evidence="1">
    <location>
        <begin position="104"/>
        <end position="120"/>
    </location>
</feature>
<reference evidence="4 5" key="1">
    <citation type="submission" date="2018-05" db="EMBL/GenBank/DDBJ databases">
        <title>Complete genome sequence of Megasphaera sp. AJH120T, isolated from the ceca of a chicken.</title>
        <authorList>
            <person name="Maki J."/>
            <person name="Looft T."/>
        </authorList>
    </citation>
    <scope>NUCLEOTIDE SEQUENCE [LARGE SCALE GENOMIC DNA]</scope>
    <source>
        <strain evidence="4 5">AJH120</strain>
    </source>
</reference>
<dbReference type="InterPro" id="IPR025711">
    <property type="entry name" value="PepSY"/>
</dbReference>
<keyword evidence="2" id="KW-1133">Transmembrane helix</keyword>
<feature type="compositionally biased region" description="Low complexity" evidence="1">
    <location>
        <begin position="121"/>
        <end position="142"/>
    </location>
</feature>
<evidence type="ECO:0000256" key="1">
    <source>
        <dbReference type="SAM" id="MobiDB-lite"/>
    </source>
</evidence>
<feature type="region of interest" description="Disordered" evidence="1">
    <location>
        <begin position="104"/>
        <end position="143"/>
    </location>
</feature>
<name>A0A346B2A7_9FIRM</name>
<protein>
    <recommendedName>
        <fullName evidence="3">PepSY domain-containing protein</fullName>
    </recommendedName>
</protein>
<dbReference type="OrthoDB" id="1625649at2"/>
<evidence type="ECO:0000256" key="2">
    <source>
        <dbReference type="SAM" id="Phobius"/>
    </source>
</evidence>
<dbReference type="Pfam" id="PF03413">
    <property type="entry name" value="PepSY"/>
    <property type="match status" value="1"/>
</dbReference>
<evidence type="ECO:0000259" key="3">
    <source>
        <dbReference type="Pfam" id="PF03413"/>
    </source>
</evidence>
<evidence type="ECO:0000313" key="4">
    <source>
        <dbReference type="EMBL" id="AXL22250.1"/>
    </source>
</evidence>
<feature type="transmembrane region" description="Helical" evidence="2">
    <location>
        <begin position="21"/>
        <end position="40"/>
    </location>
</feature>
<dbReference type="Proteomes" id="UP000254337">
    <property type="component" value="Chromosome"/>
</dbReference>
<gene>
    <name evidence="4" type="ORF">DKB62_12140</name>
</gene>
<accession>A0A346B2A7</accession>
<dbReference type="RefSeq" id="WP_107196608.1">
    <property type="nucleotide sequence ID" value="NZ_CP029462.1"/>
</dbReference>
<keyword evidence="2" id="KW-0472">Membrane</keyword>
<keyword evidence="5" id="KW-1185">Reference proteome</keyword>
<evidence type="ECO:0000313" key="5">
    <source>
        <dbReference type="Proteomes" id="UP000254337"/>
    </source>
</evidence>
<dbReference type="Gene3D" id="3.10.450.40">
    <property type="match status" value="1"/>
</dbReference>
<proteinExistence type="predicted"/>
<dbReference type="AlphaFoldDB" id="A0A346B2A7"/>
<dbReference type="EMBL" id="CP029462">
    <property type="protein sequence ID" value="AXL22250.1"/>
    <property type="molecule type" value="Genomic_DNA"/>
</dbReference>
<sequence length="193" mass="21833">MEQKGYTNWLKRIFTPRRLKLGAVLVVVCAIVAGGGAWYYHQQKMERKAQIQQAQTRMVEYQAAQRNVQLIGVEDIKAIAAQAVGKDVAELRFREISLENKWDDGNYRNARRDRQPRDVRPAAAAPAQGNGQGQAAQATPGQHDGWTRQEEFFLPIYEIECNGDGLGYELEINAITGEVLESEVESYFIFDEL</sequence>